<feature type="non-terminal residue" evidence="2">
    <location>
        <position position="54"/>
    </location>
</feature>
<feature type="region of interest" description="Disordered" evidence="1">
    <location>
        <begin position="1"/>
        <end position="54"/>
    </location>
</feature>
<sequence length="54" mass="5551">ASADRRRWHAQRRPPGRGKAHHLSGAGQEVGLRLGVAGPDGGEGNAGAARAVEE</sequence>
<dbReference type="EMBL" id="CAUYUJ010002382">
    <property type="protein sequence ID" value="CAK0800527.1"/>
    <property type="molecule type" value="Genomic_DNA"/>
</dbReference>
<organism evidence="2 3">
    <name type="scientific">Prorocentrum cordatum</name>
    <dbReference type="NCBI Taxonomy" id="2364126"/>
    <lineage>
        <taxon>Eukaryota</taxon>
        <taxon>Sar</taxon>
        <taxon>Alveolata</taxon>
        <taxon>Dinophyceae</taxon>
        <taxon>Prorocentrales</taxon>
        <taxon>Prorocentraceae</taxon>
        <taxon>Prorocentrum</taxon>
    </lineage>
</organism>
<comment type="caution">
    <text evidence="2">The sequence shown here is derived from an EMBL/GenBank/DDBJ whole genome shotgun (WGS) entry which is preliminary data.</text>
</comment>
<evidence type="ECO:0000256" key="1">
    <source>
        <dbReference type="SAM" id="MobiDB-lite"/>
    </source>
</evidence>
<reference evidence="2" key="1">
    <citation type="submission" date="2023-10" db="EMBL/GenBank/DDBJ databases">
        <authorList>
            <person name="Chen Y."/>
            <person name="Shah S."/>
            <person name="Dougan E. K."/>
            <person name="Thang M."/>
            <person name="Chan C."/>
        </authorList>
    </citation>
    <scope>NUCLEOTIDE SEQUENCE [LARGE SCALE GENOMIC DNA]</scope>
</reference>
<name>A0ABN9Q481_9DINO</name>
<gene>
    <name evidence="2" type="ORF">PCOR1329_LOCUS8662</name>
</gene>
<keyword evidence="3" id="KW-1185">Reference proteome</keyword>
<feature type="compositionally biased region" description="Basic residues" evidence="1">
    <location>
        <begin position="1"/>
        <end position="22"/>
    </location>
</feature>
<accession>A0ABN9Q481</accession>
<evidence type="ECO:0000313" key="2">
    <source>
        <dbReference type="EMBL" id="CAK0800527.1"/>
    </source>
</evidence>
<proteinExistence type="predicted"/>
<protein>
    <submittedName>
        <fullName evidence="2">Uncharacterized protein</fullName>
    </submittedName>
</protein>
<dbReference type="Proteomes" id="UP001189429">
    <property type="component" value="Unassembled WGS sequence"/>
</dbReference>
<evidence type="ECO:0000313" key="3">
    <source>
        <dbReference type="Proteomes" id="UP001189429"/>
    </source>
</evidence>
<feature type="non-terminal residue" evidence="2">
    <location>
        <position position="1"/>
    </location>
</feature>